<dbReference type="CDD" id="cd03441">
    <property type="entry name" value="R_hydratase_like"/>
    <property type="match status" value="1"/>
</dbReference>
<evidence type="ECO:0000259" key="1">
    <source>
        <dbReference type="Pfam" id="PF13452"/>
    </source>
</evidence>
<dbReference type="PIRSF" id="PIRSF018072">
    <property type="entry name" value="UCP018072"/>
    <property type="match status" value="1"/>
</dbReference>
<dbReference type="Gene3D" id="3.10.129.10">
    <property type="entry name" value="Hotdog Thioesterase"/>
    <property type="match status" value="1"/>
</dbReference>
<evidence type="ECO:0000313" key="2">
    <source>
        <dbReference type="EMBL" id="MBB6520940.1"/>
    </source>
</evidence>
<protein>
    <submittedName>
        <fullName evidence="2">Acyl dehydratase</fullName>
    </submittedName>
</protein>
<dbReference type="SUPFAM" id="SSF54637">
    <property type="entry name" value="Thioesterase/thiol ester dehydrase-isomerase"/>
    <property type="match status" value="1"/>
</dbReference>
<dbReference type="Proteomes" id="UP000528457">
    <property type="component" value="Unassembled WGS sequence"/>
</dbReference>
<reference evidence="2 3" key="1">
    <citation type="submission" date="2020-08" db="EMBL/GenBank/DDBJ databases">
        <title>Genomic Encyclopedia of Type Strains, Phase IV (KMG-IV): sequencing the most valuable type-strain genomes for metagenomic binning, comparative biology and taxonomic classification.</title>
        <authorList>
            <person name="Goeker M."/>
        </authorList>
    </citation>
    <scope>NUCLEOTIDE SEQUENCE [LARGE SCALE GENOMIC DNA]</scope>
    <source>
        <strain evidence="2 3">DSM 22368</strain>
    </source>
</reference>
<name>A0A7X0JRG5_9GAMM</name>
<accession>A0A7X0JRG5</accession>
<sequence length="147" mass="16290">MIDKKFIGHEFEPFTTTIEKGRLKFFAKAIGETNPIYFNEEAAKAAGHKSVLAPPTFPFTLSLESEDPFPVVTALKLEIGRILHGSQEFEYFAPIYAGDEITVSSKIVDIFDKKGGALEFVALQYSFTNQDGELVATSTNTLVYRNG</sequence>
<dbReference type="InterPro" id="IPR016709">
    <property type="entry name" value="HadA-like"/>
</dbReference>
<dbReference type="EMBL" id="JACHHT010000001">
    <property type="protein sequence ID" value="MBB6520940.1"/>
    <property type="molecule type" value="Genomic_DNA"/>
</dbReference>
<gene>
    <name evidence="2" type="ORF">HNR48_001218</name>
</gene>
<proteinExistence type="predicted"/>
<dbReference type="AlphaFoldDB" id="A0A7X0JRG5"/>
<keyword evidence="3" id="KW-1185">Reference proteome</keyword>
<comment type="caution">
    <text evidence="2">The sequence shown here is derived from an EMBL/GenBank/DDBJ whole genome shotgun (WGS) entry which is preliminary data.</text>
</comment>
<dbReference type="InterPro" id="IPR029069">
    <property type="entry name" value="HotDog_dom_sf"/>
</dbReference>
<dbReference type="RefSeq" id="WP_166849855.1">
    <property type="nucleotide sequence ID" value="NZ_JAAONY010000001.1"/>
</dbReference>
<feature type="domain" description="FAS1-like dehydratase" evidence="1">
    <location>
        <begin position="6"/>
        <end position="137"/>
    </location>
</feature>
<organism evidence="2 3">
    <name type="scientific">Pseudoteredinibacter isoporae</name>
    <dbReference type="NCBI Taxonomy" id="570281"/>
    <lineage>
        <taxon>Bacteria</taxon>
        <taxon>Pseudomonadati</taxon>
        <taxon>Pseudomonadota</taxon>
        <taxon>Gammaproteobacteria</taxon>
        <taxon>Cellvibrionales</taxon>
        <taxon>Cellvibrionaceae</taxon>
        <taxon>Pseudoteredinibacter</taxon>
    </lineage>
</organism>
<dbReference type="InterPro" id="IPR039569">
    <property type="entry name" value="FAS1-like_DH_region"/>
</dbReference>
<evidence type="ECO:0000313" key="3">
    <source>
        <dbReference type="Proteomes" id="UP000528457"/>
    </source>
</evidence>
<dbReference type="InParanoid" id="A0A7X0JRG5"/>
<dbReference type="Pfam" id="PF13452">
    <property type="entry name" value="FAS1_DH_region"/>
    <property type="match status" value="1"/>
</dbReference>